<gene>
    <name evidence="3" type="ORF">B0T10DRAFT_457431</name>
</gene>
<evidence type="ECO:0000256" key="1">
    <source>
        <dbReference type="SAM" id="MobiDB-lite"/>
    </source>
</evidence>
<proteinExistence type="predicted"/>
<name>A0A9P9ASX9_9HYPO</name>
<evidence type="ECO:0000313" key="4">
    <source>
        <dbReference type="Proteomes" id="UP000777438"/>
    </source>
</evidence>
<dbReference type="AlphaFoldDB" id="A0A9P9ASX9"/>
<feature type="region of interest" description="Disordered" evidence="1">
    <location>
        <begin position="128"/>
        <end position="150"/>
    </location>
</feature>
<accession>A0A9P9ASX9</accession>
<protein>
    <submittedName>
        <fullName evidence="3">Uncharacterized protein</fullName>
    </submittedName>
</protein>
<dbReference type="EMBL" id="JAGPYM010000006">
    <property type="protein sequence ID" value="KAH6893325.1"/>
    <property type="molecule type" value="Genomic_DNA"/>
</dbReference>
<keyword evidence="2" id="KW-1133">Transmembrane helix</keyword>
<feature type="region of interest" description="Disordered" evidence="1">
    <location>
        <begin position="61"/>
        <end position="81"/>
    </location>
</feature>
<keyword evidence="2" id="KW-0472">Membrane</keyword>
<evidence type="ECO:0000256" key="2">
    <source>
        <dbReference type="SAM" id="Phobius"/>
    </source>
</evidence>
<reference evidence="3 4" key="1">
    <citation type="journal article" date="2021" name="Nat. Commun.">
        <title>Genetic determinants of endophytism in the Arabidopsis root mycobiome.</title>
        <authorList>
            <person name="Mesny F."/>
            <person name="Miyauchi S."/>
            <person name="Thiergart T."/>
            <person name="Pickel B."/>
            <person name="Atanasova L."/>
            <person name="Karlsson M."/>
            <person name="Huettel B."/>
            <person name="Barry K.W."/>
            <person name="Haridas S."/>
            <person name="Chen C."/>
            <person name="Bauer D."/>
            <person name="Andreopoulos W."/>
            <person name="Pangilinan J."/>
            <person name="LaButti K."/>
            <person name="Riley R."/>
            <person name="Lipzen A."/>
            <person name="Clum A."/>
            <person name="Drula E."/>
            <person name="Henrissat B."/>
            <person name="Kohler A."/>
            <person name="Grigoriev I.V."/>
            <person name="Martin F.M."/>
            <person name="Hacquard S."/>
        </authorList>
    </citation>
    <scope>NUCLEOTIDE SEQUENCE [LARGE SCALE GENOMIC DNA]</scope>
    <source>
        <strain evidence="3 4">MPI-CAGE-CH-0241</strain>
    </source>
</reference>
<keyword evidence="2" id="KW-0812">Transmembrane</keyword>
<feature type="transmembrane region" description="Helical" evidence="2">
    <location>
        <begin position="32"/>
        <end position="53"/>
    </location>
</feature>
<feature type="compositionally biased region" description="Polar residues" evidence="1">
    <location>
        <begin position="61"/>
        <end position="75"/>
    </location>
</feature>
<comment type="caution">
    <text evidence="3">The sequence shown here is derived from an EMBL/GenBank/DDBJ whole genome shotgun (WGS) entry which is preliminary data.</text>
</comment>
<organism evidence="3 4">
    <name type="scientific">Thelonectria olida</name>
    <dbReference type="NCBI Taxonomy" id="1576542"/>
    <lineage>
        <taxon>Eukaryota</taxon>
        <taxon>Fungi</taxon>
        <taxon>Dikarya</taxon>
        <taxon>Ascomycota</taxon>
        <taxon>Pezizomycotina</taxon>
        <taxon>Sordariomycetes</taxon>
        <taxon>Hypocreomycetidae</taxon>
        <taxon>Hypocreales</taxon>
        <taxon>Nectriaceae</taxon>
        <taxon>Thelonectria</taxon>
    </lineage>
</organism>
<sequence>MDPHSSWFPLCLADDALPGATLRKARSRLGRLLFLSSSLILLLCVTQSVLGWIHSTPLQTNSTSLKNASKTTNHAGSHDKDTVLPRIWGNFVKDPRLEGRGSQTNPGASSCRRILSARKREIRPRIPAPIDSGQVHWGPPELDRPTQGSAATSEWLSNLALPFVRDATRLERLVITGAP</sequence>
<keyword evidence="4" id="KW-1185">Reference proteome</keyword>
<evidence type="ECO:0000313" key="3">
    <source>
        <dbReference type="EMBL" id="KAH6893325.1"/>
    </source>
</evidence>
<dbReference type="Proteomes" id="UP000777438">
    <property type="component" value="Unassembled WGS sequence"/>
</dbReference>